<comment type="caution">
    <text evidence="3">The sequence shown here is derived from an EMBL/GenBank/DDBJ whole genome shotgun (WGS) entry which is preliminary data.</text>
</comment>
<sequence>MDVETLEGDNIEDEDAEDSEDVGFASAWQRGDGVALAILRSVFSWLEGGSLVRAAGVCRAWRRAAAEPALWRRRLLPRAAPPHLRALRRAAVAAQLHTESSWSGWSWRREYWLTAARWRLQSRELAAGGACVTHAALSHAADRIAVTADDASFTVWERVAAGGGWRWARGWGGSLRARGWAAAGAARWAPGDARLLLAGPLALADRWELLVLRFDQNGRGMTEVRAECSSCGGCWASANTFVTLIPRLLAPARAVTTVWLNAAEQKLQSEYAGVTVPVLRIYNEAAAHITHMLIAEVPAEDLEKLEQKNSTTVASESVEEHTLEEGEDCPTPEYWQATLPVLNEVVAHVLVAAMGAVGGERGVARALGAWELRALALPPLFATASLAERVARRRSRAGPPSQDEPPPSEDELRALCTPPLVTCRLRNRVLGLQIHPNGGCVWASTCAGAECVSLPALRPLMRVTAAASAPVSSLPYVVQPAASDDYIAAPAGDGSWMVRVYAAR</sequence>
<dbReference type="EMBL" id="CAVLGL010000148">
    <property type="protein sequence ID" value="CAK1603700.1"/>
    <property type="molecule type" value="Genomic_DNA"/>
</dbReference>
<protein>
    <recommendedName>
        <fullName evidence="2">F-box domain-containing protein</fullName>
    </recommendedName>
</protein>
<feature type="region of interest" description="Disordered" evidence="1">
    <location>
        <begin position="392"/>
        <end position="411"/>
    </location>
</feature>
<dbReference type="PANTHER" id="PTHR20995">
    <property type="entry name" value="F-BOX/WD REPEAT-CONTAINING PROTEIN 5"/>
    <property type="match status" value="1"/>
</dbReference>
<evidence type="ECO:0000313" key="4">
    <source>
        <dbReference type="Proteomes" id="UP001314205"/>
    </source>
</evidence>
<dbReference type="Gene3D" id="1.20.1280.50">
    <property type="match status" value="1"/>
</dbReference>
<proteinExistence type="predicted"/>
<dbReference type="Proteomes" id="UP001314205">
    <property type="component" value="Unassembled WGS sequence"/>
</dbReference>
<dbReference type="PANTHER" id="PTHR20995:SF17">
    <property type="entry name" value="F-BOX_WD REPEAT-CONTAINING PROTEIN 5"/>
    <property type="match status" value="1"/>
</dbReference>
<organism evidence="3 4">
    <name type="scientific">Parnassius mnemosyne</name>
    <name type="common">clouded apollo</name>
    <dbReference type="NCBI Taxonomy" id="213953"/>
    <lineage>
        <taxon>Eukaryota</taxon>
        <taxon>Metazoa</taxon>
        <taxon>Ecdysozoa</taxon>
        <taxon>Arthropoda</taxon>
        <taxon>Hexapoda</taxon>
        <taxon>Insecta</taxon>
        <taxon>Pterygota</taxon>
        <taxon>Neoptera</taxon>
        <taxon>Endopterygota</taxon>
        <taxon>Lepidoptera</taxon>
        <taxon>Glossata</taxon>
        <taxon>Ditrysia</taxon>
        <taxon>Papilionoidea</taxon>
        <taxon>Papilionidae</taxon>
        <taxon>Parnassiinae</taxon>
        <taxon>Parnassini</taxon>
        <taxon>Parnassius</taxon>
        <taxon>Driopa</taxon>
    </lineage>
</organism>
<evidence type="ECO:0000259" key="2">
    <source>
        <dbReference type="Pfam" id="PF12937"/>
    </source>
</evidence>
<dbReference type="EMBL" id="CAVLGL010000148">
    <property type="protein sequence ID" value="CAK1603701.1"/>
    <property type="molecule type" value="Genomic_DNA"/>
</dbReference>
<gene>
    <name evidence="3" type="ORF">PARMNEM_LOCUS22022</name>
</gene>
<feature type="domain" description="F-box" evidence="2">
    <location>
        <begin position="38"/>
        <end position="75"/>
    </location>
</feature>
<dbReference type="GO" id="GO:0080008">
    <property type="term" value="C:Cul4-RING E3 ubiquitin ligase complex"/>
    <property type="evidence" value="ECO:0007669"/>
    <property type="project" value="InterPro"/>
</dbReference>
<dbReference type="GO" id="GO:0016567">
    <property type="term" value="P:protein ubiquitination"/>
    <property type="evidence" value="ECO:0007669"/>
    <property type="project" value="InterPro"/>
</dbReference>
<name>A0AAV1M7W8_9NEOP</name>
<reference evidence="3 4" key="1">
    <citation type="submission" date="2023-11" db="EMBL/GenBank/DDBJ databases">
        <authorList>
            <person name="Hedman E."/>
            <person name="Englund M."/>
            <person name="Stromberg M."/>
            <person name="Nyberg Akerstrom W."/>
            <person name="Nylinder S."/>
            <person name="Jareborg N."/>
            <person name="Kallberg Y."/>
            <person name="Kronander E."/>
        </authorList>
    </citation>
    <scope>NUCLEOTIDE SEQUENCE [LARGE SCALE GENOMIC DNA]</scope>
</reference>
<dbReference type="SUPFAM" id="SSF81383">
    <property type="entry name" value="F-box domain"/>
    <property type="match status" value="1"/>
</dbReference>
<dbReference type="InterPro" id="IPR036047">
    <property type="entry name" value="F-box-like_dom_sf"/>
</dbReference>
<feature type="region of interest" description="Disordered" evidence="1">
    <location>
        <begin position="311"/>
        <end position="330"/>
    </location>
</feature>
<dbReference type="AlphaFoldDB" id="A0AAV1M7W8"/>
<dbReference type="InterPro" id="IPR042508">
    <property type="entry name" value="FBXW5"/>
</dbReference>
<dbReference type="Pfam" id="PF12937">
    <property type="entry name" value="F-box-like"/>
    <property type="match status" value="1"/>
</dbReference>
<feature type="region of interest" description="Disordered" evidence="1">
    <location>
        <begin position="1"/>
        <end position="20"/>
    </location>
</feature>
<evidence type="ECO:0000313" key="3">
    <source>
        <dbReference type="EMBL" id="CAK1603701.1"/>
    </source>
</evidence>
<keyword evidence="4" id="KW-1185">Reference proteome</keyword>
<dbReference type="InterPro" id="IPR001810">
    <property type="entry name" value="F-box_dom"/>
</dbReference>
<evidence type="ECO:0000256" key="1">
    <source>
        <dbReference type="SAM" id="MobiDB-lite"/>
    </source>
</evidence>
<accession>A0AAV1M7W8</accession>
<dbReference type="GO" id="GO:0019005">
    <property type="term" value="C:SCF ubiquitin ligase complex"/>
    <property type="evidence" value="ECO:0007669"/>
    <property type="project" value="InterPro"/>
</dbReference>